<evidence type="ECO:0000313" key="3">
    <source>
        <dbReference type="Proteomes" id="UP000192599"/>
    </source>
</evidence>
<keyword evidence="1" id="KW-0472">Membrane</keyword>
<dbReference type="EMBL" id="LNTC01000007">
    <property type="protein sequence ID" value="OQR42176.1"/>
    <property type="molecule type" value="Genomic_DNA"/>
</dbReference>
<sequence>MNQNFDFSNSKHSLDNKSKVIDNQGANIENQNFHIHLAMNKKAFTIFVFIITTFLIFYYYKSYQEYKDKKYKEERIRVLIEEKNSIIKQNFDKDKAKEDIKKILE</sequence>
<dbReference type="Proteomes" id="UP000192599">
    <property type="component" value="Unassembled WGS sequence"/>
</dbReference>
<keyword evidence="1" id="KW-0812">Transmembrane</keyword>
<name>A0A1V9VDM8_9BACT</name>
<keyword evidence="1" id="KW-1133">Transmembrane helix</keyword>
<reference evidence="2 3" key="1">
    <citation type="submission" date="2017-04" db="EMBL/GenBank/DDBJ databases">
        <title>Accumulation and expression of multiple antibiotic resistance genes in Arcobacter cryaerophilus that thrives in sewage.</title>
        <authorList>
            <person name="Millar J.A."/>
            <person name="Raghavan R."/>
        </authorList>
    </citation>
    <scope>NUCLEOTIDE SEQUENCE [LARGE SCALE GENOMIC DNA]</scope>
    <source>
        <strain evidence="2 3">AZT-1</strain>
    </source>
</reference>
<evidence type="ECO:0000256" key="1">
    <source>
        <dbReference type="SAM" id="Phobius"/>
    </source>
</evidence>
<feature type="transmembrane region" description="Helical" evidence="1">
    <location>
        <begin position="43"/>
        <end position="60"/>
    </location>
</feature>
<comment type="caution">
    <text evidence="2">The sequence shown here is derived from an EMBL/GenBank/DDBJ whole genome shotgun (WGS) entry which is preliminary data.</text>
</comment>
<protein>
    <submittedName>
        <fullName evidence="2">Uncharacterized protein</fullName>
    </submittedName>
</protein>
<proteinExistence type="predicted"/>
<accession>A0A1V9VDM8</accession>
<gene>
    <name evidence="2" type="ORF">AS859_01345</name>
</gene>
<evidence type="ECO:0000313" key="2">
    <source>
        <dbReference type="EMBL" id="OQR42176.1"/>
    </source>
</evidence>
<organism evidence="2 3">
    <name type="scientific">Aliarcobacter cryaerophilus</name>
    <dbReference type="NCBI Taxonomy" id="28198"/>
    <lineage>
        <taxon>Bacteria</taxon>
        <taxon>Pseudomonadati</taxon>
        <taxon>Campylobacterota</taxon>
        <taxon>Epsilonproteobacteria</taxon>
        <taxon>Campylobacterales</taxon>
        <taxon>Arcobacteraceae</taxon>
        <taxon>Aliarcobacter</taxon>
    </lineage>
</organism>
<dbReference type="AlphaFoldDB" id="A0A1V9VDM8"/>